<dbReference type="AlphaFoldDB" id="A0A916QDN1"/>
<dbReference type="Gene3D" id="3.90.1200.10">
    <property type="match status" value="1"/>
</dbReference>
<sequence>MDRMDGLGIHKSMIEMICKRFAIEEEVSEQKKLGGAFNTNIRIAAGRSEYVLRISGAAASEEQLREIYRLQQRLSAQGIPVPLPHLAENGEPCIRIDEKLIQVLPYIAGEPFRGGECQVRSSGAMLRRFHEALAGEGCPLNPPVDFHRTYDYCREALQQLEDVERISRFGLTEAAHAAERVYARWSAAEGNLPQTILHGDWHFWNQLYTDDQVTAVLDLDYMHSGPRIMDVAYAMWIIHILLPNRAASYRRAFLAGYGALHEEEIEVLPYAAARIALFFLCHAAYSSNPARKWHKQYANQMPFINWLLTAGGQELRKAAQAVRSQQIGQTNNVPASGRLPGRHTASIRFPASIRWASVLDPLTRSLKYE</sequence>
<dbReference type="RefSeq" id="WP_200965431.1">
    <property type="nucleotide sequence ID" value="NZ_BMAQ01000003.1"/>
</dbReference>
<reference evidence="3" key="1">
    <citation type="submission" date="2020-08" db="EMBL/GenBank/DDBJ databases">
        <authorList>
            <person name="Uke A."/>
            <person name="Chhe C."/>
            <person name="Baramee S."/>
            <person name="Kosugi A."/>
        </authorList>
    </citation>
    <scope>NUCLEOTIDE SEQUENCE</scope>
    <source>
        <strain evidence="3">DA-C8</strain>
    </source>
</reference>
<comment type="caution">
    <text evidence="3">The sequence shown here is derived from an EMBL/GenBank/DDBJ whole genome shotgun (WGS) entry which is preliminary data.</text>
</comment>
<name>A0A916QDN1_9BACL</name>
<dbReference type="PANTHER" id="PTHR21064">
    <property type="entry name" value="AMINOGLYCOSIDE PHOSPHOTRANSFERASE DOMAIN-CONTAINING PROTEIN-RELATED"/>
    <property type="match status" value="1"/>
</dbReference>
<keyword evidence="4" id="KW-1185">Reference proteome</keyword>
<dbReference type="InterPro" id="IPR011009">
    <property type="entry name" value="Kinase-like_dom_sf"/>
</dbReference>
<protein>
    <recommendedName>
        <fullName evidence="2">Aminoglycoside phosphotransferase domain-containing protein</fullName>
    </recommendedName>
</protein>
<evidence type="ECO:0000313" key="3">
    <source>
        <dbReference type="EMBL" id="GFR37143.1"/>
    </source>
</evidence>
<dbReference type="EMBL" id="BMAQ01000003">
    <property type="protein sequence ID" value="GFR37143.1"/>
    <property type="molecule type" value="Genomic_DNA"/>
</dbReference>
<dbReference type="InterPro" id="IPR002575">
    <property type="entry name" value="Aminoglycoside_PTrfase"/>
</dbReference>
<proteinExistence type="inferred from homology"/>
<feature type="domain" description="Aminoglycoside phosphotransferase" evidence="2">
    <location>
        <begin position="34"/>
        <end position="260"/>
    </location>
</feature>
<dbReference type="Gene3D" id="3.30.200.20">
    <property type="entry name" value="Phosphorylase Kinase, domain 1"/>
    <property type="match status" value="1"/>
</dbReference>
<dbReference type="Pfam" id="PF01636">
    <property type="entry name" value="APH"/>
    <property type="match status" value="1"/>
</dbReference>
<dbReference type="InterPro" id="IPR050249">
    <property type="entry name" value="Pseudomonas-type_ThrB"/>
</dbReference>
<dbReference type="SUPFAM" id="SSF56112">
    <property type="entry name" value="Protein kinase-like (PK-like)"/>
    <property type="match status" value="1"/>
</dbReference>
<gene>
    <name evidence="3" type="ORF">PRECH8_04390</name>
</gene>
<dbReference type="Proteomes" id="UP000654993">
    <property type="component" value="Unassembled WGS sequence"/>
</dbReference>
<organism evidence="3 4">
    <name type="scientific">Insulibacter thermoxylanivorax</name>
    <dbReference type="NCBI Taxonomy" id="2749268"/>
    <lineage>
        <taxon>Bacteria</taxon>
        <taxon>Bacillati</taxon>
        <taxon>Bacillota</taxon>
        <taxon>Bacilli</taxon>
        <taxon>Bacillales</taxon>
        <taxon>Paenibacillaceae</taxon>
        <taxon>Insulibacter</taxon>
    </lineage>
</organism>
<dbReference type="GO" id="GO:0019202">
    <property type="term" value="F:amino acid kinase activity"/>
    <property type="evidence" value="ECO:0007669"/>
    <property type="project" value="TreeGrafter"/>
</dbReference>
<reference evidence="3" key="2">
    <citation type="journal article" date="2021" name="Data Brief">
        <title>Draft genome sequence data of the facultative, thermophilic, xylanolytic bacterium Paenibacillus sp. strain DA-C8.</title>
        <authorList>
            <person name="Chhe C."/>
            <person name="Uke A."/>
            <person name="Baramee S."/>
            <person name="Ungkulpasvich U."/>
            <person name="Tachaapaikoon C."/>
            <person name="Pason P."/>
            <person name="Waeonukul R."/>
            <person name="Ratanakhanokchai K."/>
            <person name="Kosugi A."/>
        </authorList>
    </citation>
    <scope>NUCLEOTIDE SEQUENCE</scope>
    <source>
        <strain evidence="3">DA-C8</strain>
    </source>
</reference>
<comment type="similarity">
    <text evidence="1">Belongs to the pseudomonas-type ThrB family.</text>
</comment>
<accession>A0A916QDN1</accession>
<evidence type="ECO:0000313" key="4">
    <source>
        <dbReference type="Proteomes" id="UP000654993"/>
    </source>
</evidence>
<evidence type="ECO:0000259" key="2">
    <source>
        <dbReference type="Pfam" id="PF01636"/>
    </source>
</evidence>
<evidence type="ECO:0000256" key="1">
    <source>
        <dbReference type="ARBA" id="ARBA00038240"/>
    </source>
</evidence>
<dbReference type="PANTHER" id="PTHR21064:SF6">
    <property type="entry name" value="AMINOGLYCOSIDE PHOSPHOTRANSFERASE DOMAIN-CONTAINING PROTEIN"/>
    <property type="match status" value="1"/>
</dbReference>